<dbReference type="Pfam" id="PF01272">
    <property type="entry name" value="GreA_GreB"/>
    <property type="match status" value="1"/>
</dbReference>
<gene>
    <name evidence="5" type="primary">greA</name>
    <name evidence="5" type="ORF">HAHE_03610</name>
</gene>
<evidence type="ECO:0000256" key="1">
    <source>
        <dbReference type="ARBA" id="ARBA00023015"/>
    </source>
</evidence>
<dbReference type="PANTHER" id="PTHR30437:SF4">
    <property type="entry name" value="TRANSCRIPTION ELONGATION FACTOR GREA"/>
    <property type="match status" value="1"/>
</dbReference>
<dbReference type="InterPro" id="IPR023459">
    <property type="entry name" value="Tscrpt_elong_fac_GreA/B_fam"/>
</dbReference>
<dbReference type="Gene3D" id="1.10.287.180">
    <property type="entry name" value="Transcription elongation factor, GreA/GreB, N-terminal domain"/>
    <property type="match status" value="1"/>
</dbReference>
<evidence type="ECO:0000313" key="5">
    <source>
        <dbReference type="EMBL" id="BCX46453.1"/>
    </source>
</evidence>
<evidence type="ECO:0000256" key="2">
    <source>
        <dbReference type="ARBA" id="ARBA00023163"/>
    </source>
</evidence>
<dbReference type="SUPFAM" id="SSF46557">
    <property type="entry name" value="GreA transcript cleavage protein, N-terminal domain"/>
    <property type="match status" value="1"/>
</dbReference>
<evidence type="ECO:0000259" key="3">
    <source>
        <dbReference type="Pfam" id="PF01272"/>
    </source>
</evidence>
<dbReference type="PANTHER" id="PTHR30437">
    <property type="entry name" value="TRANSCRIPTION ELONGATION FACTOR GREA"/>
    <property type="match status" value="1"/>
</dbReference>
<keyword evidence="6" id="KW-1185">Reference proteome</keyword>
<organism evidence="5 6">
    <name type="scientific">Haloferula helveola</name>
    <dbReference type="NCBI Taxonomy" id="490095"/>
    <lineage>
        <taxon>Bacteria</taxon>
        <taxon>Pseudomonadati</taxon>
        <taxon>Verrucomicrobiota</taxon>
        <taxon>Verrucomicrobiia</taxon>
        <taxon>Verrucomicrobiales</taxon>
        <taxon>Verrucomicrobiaceae</taxon>
        <taxon>Haloferula</taxon>
    </lineage>
</organism>
<dbReference type="InterPro" id="IPR036805">
    <property type="entry name" value="Tscrpt_elong_fac_GreA/B_N_sf"/>
</dbReference>
<keyword evidence="2" id="KW-0804">Transcription</keyword>
<feature type="domain" description="Transcription elongation factor GreA/GreB N-terminal" evidence="4">
    <location>
        <begin position="474"/>
        <end position="540"/>
    </location>
</feature>
<dbReference type="InterPro" id="IPR022691">
    <property type="entry name" value="Tscrpt_elong_fac_GreA/B_N"/>
</dbReference>
<evidence type="ECO:0000259" key="4">
    <source>
        <dbReference type="Pfam" id="PF03449"/>
    </source>
</evidence>
<proteinExistence type="predicted"/>
<keyword evidence="5" id="KW-0251">Elongation factor</keyword>
<dbReference type="InterPro" id="IPR001437">
    <property type="entry name" value="Tscrpt_elong_fac_GreA/B_C"/>
</dbReference>
<dbReference type="GO" id="GO:0003746">
    <property type="term" value="F:translation elongation factor activity"/>
    <property type="evidence" value="ECO:0007669"/>
    <property type="project" value="UniProtKB-KW"/>
</dbReference>
<dbReference type="SUPFAM" id="SSF54534">
    <property type="entry name" value="FKBP-like"/>
    <property type="match status" value="1"/>
</dbReference>
<dbReference type="Proteomes" id="UP001374893">
    <property type="component" value="Chromosome"/>
</dbReference>
<keyword evidence="1" id="KW-0805">Transcription regulation</keyword>
<reference evidence="5 6" key="1">
    <citation type="submission" date="2021-06" db="EMBL/GenBank/DDBJ databases">
        <title>Complete genome of Haloferula helveola possessing various polysaccharide degrading enzymes.</title>
        <authorList>
            <person name="Takami H."/>
            <person name="Huang C."/>
            <person name="Hamasaki K."/>
        </authorList>
    </citation>
    <scope>NUCLEOTIDE SEQUENCE [LARGE SCALE GENOMIC DNA]</scope>
    <source>
        <strain evidence="5 6">CN-1</strain>
    </source>
</reference>
<keyword evidence="5" id="KW-0648">Protein biosynthesis</keyword>
<dbReference type="Pfam" id="PF03449">
    <property type="entry name" value="GreA_GreB_N"/>
    <property type="match status" value="1"/>
</dbReference>
<feature type="domain" description="Transcription elongation factor GreA/GreB C-terminal" evidence="3">
    <location>
        <begin position="551"/>
        <end position="613"/>
    </location>
</feature>
<sequence>MPGWALRFPVRIRNVAPMHPDLEKLIEAGKINDALAERLDQVAPGQFILHNSWGAGKVVSWDLPAKKVTIDFESRDGQVMDLQFALQKLSPLEADDFRAKKVEEIEHLRELATSDPVGLVVFMLESHGGSMTVDAMEKQVSGAIVPEEKFKKWWEGAKRALRESKRVIVPARRTESLNLREGDLTPAEALLADFADARDLKAMCKALEAISSDISLFKKDAEPLKPVIDQVDEAAKKGTRLQLGPAIELLSIRDEVIGALKELELAADALRLSNVLLAEEGRLGDEIGGLSTARQRAVFEVFPEAFEDRWVAMITGIFDQVGTRGVAEIAKLIHEKEKIADLEEYIRAALARRDLGPDALIWVARERKGMAANVFGPEVGAAILNLLETDHLADGPRTTTRLQSLLSDDKKLLADIVNTMGATEARNFGRRLMECPVFSDLDRKSLMARIIKARPETGELVSGDTKKKVENLVVSWESLERKQAELDDLIRNRIPQNTKDIAIARSYGDLRENFEYKSAKDMQKVLMRRKGELEREVDLARGSDFKGADPSAVNIGTVVSMTRASDGAKVTYSVLGAWDSDPEKNLVSYLSETGAALLGAKPGDSVEFRNHDTDLMESWTVDEIKAYNP</sequence>
<protein>
    <submittedName>
        <fullName evidence="5">Transcription elongation factor GreA</fullName>
    </submittedName>
</protein>
<evidence type="ECO:0000313" key="6">
    <source>
        <dbReference type="Proteomes" id="UP001374893"/>
    </source>
</evidence>
<dbReference type="Gene3D" id="3.10.50.30">
    <property type="entry name" value="Transcription elongation factor, GreA/GreB, C-terminal domain"/>
    <property type="match status" value="1"/>
</dbReference>
<dbReference type="InterPro" id="IPR036953">
    <property type="entry name" value="GreA/GreB_C_sf"/>
</dbReference>
<name>A0ABN6H0E4_9BACT</name>
<accession>A0ABN6H0E4</accession>
<dbReference type="EMBL" id="AP024702">
    <property type="protein sequence ID" value="BCX46453.1"/>
    <property type="molecule type" value="Genomic_DNA"/>
</dbReference>